<comment type="caution">
    <text evidence="2">The sequence shown here is derived from an EMBL/GenBank/DDBJ whole genome shotgun (WGS) entry which is preliminary data.</text>
</comment>
<protein>
    <recommendedName>
        <fullName evidence="4">DUF3060 domain-containing protein</fullName>
    </recommendedName>
</protein>
<sequence>MSHRPAPPSHTPQPSEATQPVHWAPPYPVRPMRVPPKVKRKKWPWSVAAVAVLLVIVINTSAGPGAPATVIGEHVPASVKAAPADTVDLAPGPPAAPISYHGQGDEVLNLEKPVGVAVLDFECLQCTGSTVLKTDGREALLVNEIGGYSGRHLIDVSDTARTSVLTVTANGSWKVTVTPGLSAVRITDGARITGTGDDVVAINGTTTRALIKNRGESNFAVWIVGGDTAELAVNEIGSYEGTVPLRAPAVAIVTSSGDWSIAPF</sequence>
<gene>
    <name evidence="2" type="ORF">MMF94_22865</name>
</gene>
<accession>A0ABS9TJV4</accession>
<dbReference type="RefSeq" id="WP_241039194.1">
    <property type="nucleotide sequence ID" value="NZ_BAAAJF010000022.1"/>
</dbReference>
<evidence type="ECO:0000313" key="2">
    <source>
        <dbReference type="EMBL" id="MCH6168546.1"/>
    </source>
</evidence>
<proteinExistence type="predicted"/>
<keyword evidence="3" id="KW-1185">Reference proteome</keyword>
<evidence type="ECO:0000313" key="3">
    <source>
        <dbReference type="Proteomes" id="UP001299970"/>
    </source>
</evidence>
<reference evidence="2 3" key="1">
    <citation type="submission" date="2022-03" db="EMBL/GenBank/DDBJ databases">
        <title>Pseudonocardia alaer sp. nov., a novel actinomycete isolated from reed forest soil.</title>
        <authorList>
            <person name="Wang L."/>
        </authorList>
    </citation>
    <scope>NUCLEOTIDE SEQUENCE [LARGE SCALE GENOMIC DNA]</scope>
    <source>
        <strain evidence="2 3">Y-16303</strain>
    </source>
</reference>
<feature type="compositionally biased region" description="Pro residues" evidence="1">
    <location>
        <begin position="1"/>
        <end position="11"/>
    </location>
</feature>
<feature type="region of interest" description="Disordered" evidence="1">
    <location>
        <begin position="1"/>
        <end position="29"/>
    </location>
</feature>
<name>A0ABS9TJV4_9PSEU</name>
<evidence type="ECO:0008006" key="4">
    <source>
        <dbReference type="Google" id="ProtNLM"/>
    </source>
</evidence>
<dbReference type="Proteomes" id="UP001299970">
    <property type="component" value="Unassembled WGS sequence"/>
</dbReference>
<organism evidence="2 3">
    <name type="scientific">Pseudonocardia alaniniphila</name>
    <dbReference type="NCBI Taxonomy" id="75291"/>
    <lineage>
        <taxon>Bacteria</taxon>
        <taxon>Bacillati</taxon>
        <taxon>Actinomycetota</taxon>
        <taxon>Actinomycetes</taxon>
        <taxon>Pseudonocardiales</taxon>
        <taxon>Pseudonocardiaceae</taxon>
        <taxon>Pseudonocardia</taxon>
    </lineage>
</organism>
<evidence type="ECO:0000256" key="1">
    <source>
        <dbReference type="SAM" id="MobiDB-lite"/>
    </source>
</evidence>
<dbReference type="EMBL" id="JAKXMK010000020">
    <property type="protein sequence ID" value="MCH6168546.1"/>
    <property type="molecule type" value="Genomic_DNA"/>
</dbReference>